<dbReference type="FunFam" id="1.10.10.10:FF:000214">
    <property type="entry name" value="Methylated-DNA--protein-cysteine methyltransferase"/>
    <property type="match status" value="1"/>
</dbReference>
<dbReference type="PROSITE" id="PS00374">
    <property type="entry name" value="MGMT"/>
    <property type="match status" value="1"/>
</dbReference>
<accession>A0A558H6P3</accession>
<dbReference type="InterPro" id="IPR008332">
    <property type="entry name" value="MethylG_MeTrfase_N"/>
</dbReference>
<keyword evidence="4 9" id="KW-0489">Methyltransferase</keyword>
<evidence type="ECO:0000313" key="12">
    <source>
        <dbReference type="EMBL" id="TVU64797.1"/>
    </source>
</evidence>
<comment type="catalytic activity">
    <reaction evidence="1 9">
        <text>a 4-O-methyl-thymidine in DNA + L-cysteinyl-[protein] = a thymidine in DNA + S-methyl-L-cysteinyl-[protein]</text>
        <dbReference type="Rhea" id="RHEA:53428"/>
        <dbReference type="Rhea" id="RHEA-COMP:10131"/>
        <dbReference type="Rhea" id="RHEA-COMP:10132"/>
        <dbReference type="Rhea" id="RHEA-COMP:13555"/>
        <dbReference type="Rhea" id="RHEA-COMP:13556"/>
        <dbReference type="ChEBI" id="CHEBI:29950"/>
        <dbReference type="ChEBI" id="CHEBI:82612"/>
        <dbReference type="ChEBI" id="CHEBI:137386"/>
        <dbReference type="ChEBI" id="CHEBI:137387"/>
        <dbReference type="EC" id="2.1.1.63"/>
    </reaction>
</comment>
<dbReference type="InterPro" id="IPR036217">
    <property type="entry name" value="MethylDNA_cys_MeTrfase_DNAb"/>
</dbReference>
<evidence type="ECO:0000256" key="2">
    <source>
        <dbReference type="ARBA" id="ARBA00008711"/>
    </source>
</evidence>
<dbReference type="InterPro" id="IPR001497">
    <property type="entry name" value="MethylDNA_cys_MeTrfase_AS"/>
</dbReference>
<dbReference type="NCBIfam" id="TIGR00589">
    <property type="entry name" value="ogt"/>
    <property type="match status" value="1"/>
</dbReference>
<evidence type="ECO:0000259" key="10">
    <source>
        <dbReference type="Pfam" id="PF01035"/>
    </source>
</evidence>
<dbReference type="HAMAP" id="MF_00772">
    <property type="entry name" value="OGT"/>
    <property type="match status" value="1"/>
</dbReference>
<dbReference type="EC" id="2.1.1.63" evidence="9"/>
<comment type="similarity">
    <text evidence="2 9">Belongs to the MGMT family.</text>
</comment>
<dbReference type="EMBL" id="VNFK01000004">
    <property type="protein sequence ID" value="TVU64797.1"/>
    <property type="molecule type" value="Genomic_DNA"/>
</dbReference>
<dbReference type="PANTHER" id="PTHR10815">
    <property type="entry name" value="METHYLATED-DNA--PROTEIN-CYSTEINE METHYLTRANSFERASE"/>
    <property type="match status" value="1"/>
</dbReference>
<gene>
    <name evidence="12" type="ORF">FQP90_07005</name>
</gene>
<feature type="active site" description="Nucleophile; methyl group acceptor" evidence="9">
    <location>
        <position position="179"/>
    </location>
</feature>
<reference evidence="12 13" key="1">
    <citation type="submission" date="2019-07" db="EMBL/GenBank/DDBJ databases">
        <title>Diversity of Bacteria from Kongsfjorden, Arctic.</title>
        <authorList>
            <person name="Yu Y."/>
        </authorList>
    </citation>
    <scope>NUCLEOTIDE SEQUENCE [LARGE SCALE GENOMIC DNA]</scope>
    <source>
        <strain evidence="12 13">SM1928</strain>
    </source>
</reference>
<dbReference type="GO" id="GO:0006307">
    <property type="term" value="P:DNA alkylation repair"/>
    <property type="evidence" value="ECO:0007669"/>
    <property type="project" value="UniProtKB-UniRule"/>
</dbReference>
<evidence type="ECO:0000256" key="6">
    <source>
        <dbReference type="ARBA" id="ARBA00022763"/>
    </source>
</evidence>
<dbReference type="Gene3D" id="3.30.160.70">
    <property type="entry name" value="Methylated DNA-protein cysteine methyltransferase domain"/>
    <property type="match status" value="1"/>
</dbReference>
<comment type="caution">
    <text evidence="12">The sequence shown here is derived from an EMBL/GenBank/DDBJ whole genome shotgun (WGS) entry which is preliminary data.</text>
</comment>
<dbReference type="Pfam" id="PF01035">
    <property type="entry name" value="DNA_binding_1"/>
    <property type="match status" value="1"/>
</dbReference>
<keyword evidence="7 9" id="KW-0234">DNA repair</keyword>
<dbReference type="PANTHER" id="PTHR10815:SF5">
    <property type="entry name" value="METHYLATED-DNA--PROTEIN-CYSTEINE METHYLTRANSFERASE"/>
    <property type="match status" value="1"/>
</dbReference>
<evidence type="ECO:0000256" key="5">
    <source>
        <dbReference type="ARBA" id="ARBA00022679"/>
    </source>
</evidence>
<dbReference type="Proteomes" id="UP000316500">
    <property type="component" value="Unassembled WGS sequence"/>
</dbReference>
<evidence type="ECO:0000256" key="9">
    <source>
        <dbReference type="HAMAP-Rule" id="MF_00772"/>
    </source>
</evidence>
<evidence type="ECO:0000256" key="4">
    <source>
        <dbReference type="ARBA" id="ARBA00022603"/>
    </source>
</evidence>
<dbReference type="GO" id="GO:0005737">
    <property type="term" value="C:cytoplasm"/>
    <property type="evidence" value="ECO:0007669"/>
    <property type="project" value="UniProtKB-SubCell"/>
</dbReference>
<name>A0A558H6P3_PAENT</name>
<evidence type="ECO:0000256" key="3">
    <source>
        <dbReference type="ARBA" id="ARBA00022490"/>
    </source>
</evidence>
<dbReference type="InterPro" id="IPR036631">
    <property type="entry name" value="MGMT_N_sf"/>
</dbReference>
<evidence type="ECO:0000313" key="13">
    <source>
        <dbReference type="Proteomes" id="UP000316500"/>
    </source>
</evidence>
<dbReference type="GO" id="GO:0003908">
    <property type="term" value="F:methylated-DNA-[protein]-cysteine S-methyltransferase activity"/>
    <property type="evidence" value="ECO:0007669"/>
    <property type="project" value="UniProtKB-UniRule"/>
</dbReference>
<dbReference type="AlphaFoldDB" id="A0A558H6P3"/>
<evidence type="ECO:0000259" key="11">
    <source>
        <dbReference type="Pfam" id="PF02870"/>
    </source>
</evidence>
<dbReference type="InterPro" id="IPR014048">
    <property type="entry name" value="MethylDNA_cys_MeTrfase_DNA-bd"/>
</dbReference>
<dbReference type="SUPFAM" id="SSF53155">
    <property type="entry name" value="Methylated DNA-protein cysteine methyltransferase domain"/>
    <property type="match status" value="1"/>
</dbReference>
<dbReference type="GO" id="GO:0032259">
    <property type="term" value="P:methylation"/>
    <property type="evidence" value="ECO:0007669"/>
    <property type="project" value="UniProtKB-KW"/>
</dbReference>
<dbReference type="OrthoDB" id="9802228at2"/>
<keyword evidence="3 9" id="KW-0963">Cytoplasm</keyword>
<protein>
    <recommendedName>
        <fullName evidence="9">Methylated-DNA--protein-cysteine methyltransferase</fullName>
        <ecNumber evidence="9">2.1.1.63</ecNumber>
    </recommendedName>
    <alternativeName>
        <fullName evidence="9">6-O-methylguanine-DNA methyltransferase</fullName>
        <shortName evidence="9">MGMT</shortName>
    </alternativeName>
    <alternativeName>
        <fullName evidence="9">O-6-methylguanine-DNA-alkyltransferase</fullName>
    </alternativeName>
</protein>
<dbReference type="Pfam" id="PF02870">
    <property type="entry name" value="Methyltransf_1N"/>
    <property type="match status" value="1"/>
</dbReference>
<comment type="miscellaneous">
    <text evidence="9">This enzyme catalyzes only one turnover and therefore is not strictly catalytic. According to one definition, an enzyme is a biocatalyst that acts repeatedly and over many reaction cycles.</text>
</comment>
<keyword evidence="6 9" id="KW-0227">DNA damage</keyword>
<dbReference type="InterPro" id="IPR023546">
    <property type="entry name" value="MGMT"/>
</dbReference>
<dbReference type="InterPro" id="IPR036388">
    <property type="entry name" value="WH-like_DNA-bd_sf"/>
</dbReference>
<feature type="domain" description="Methylated-DNA-[protein]-cysteine S-methyltransferase DNA binding" evidence="10">
    <location>
        <begin position="129"/>
        <end position="207"/>
    </location>
</feature>
<keyword evidence="5 9" id="KW-0808">Transferase</keyword>
<dbReference type="SUPFAM" id="SSF46767">
    <property type="entry name" value="Methylated DNA-protein cysteine methyltransferase, C-terminal domain"/>
    <property type="match status" value="1"/>
</dbReference>
<feature type="domain" description="Methylguanine DNA methyltransferase ribonuclease-like" evidence="11">
    <location>
        <begin position="47"/>
        <end position="123"/>
    </location>
</feature>
<comment type="function">
    <text evidence="9">Involved in the cellular defense against the biological effects of O6-methylguanine (O6-MeG) and O4-methylthymine (O4-MeT) in DNA. Repairs the methylated nucleobase in DNA by stoichiometrically transferring the methyl group to a cysteine residue in the enzyme. This is a suicide reaction: the enzyme is irreversibly inactivated.</text>
</comment>
<evidence type="ECO:0000256" key="1">
    <source>
        <dbReference type="ARBA" id="ARBA00001286"/>
    </source>
</evidence>
<dbReference type="Gene3D" id="1.10.10.10">
    <property type="entry name" value="Winged helix-like DNA-binding domain superfamily/Winged helix DNA-binding domain"/>
    <property type="match status" value="1"/>
</dbReference>
<organism evidence="12 13">
    <name type="scientific">Paenarthrobacter nitroguajacolicus</name>
    <name type="common">Arthrobacter nitroguajacolicus</name>
    <dbReference type="NCBI Taxonomy" id="211146"/>
    <lineage>
        <taxon>Bacteria</taxon>
        <taxon>Bacillati</taxon>
        <taxon>Actinomycetota</taxon>
        <taxon>Actinomycetes</taxon>
        <taxon>Micrococcales</taxon>
        <taxon>Micrococcaceae</taxon>
        <taxon>Paenarthrobacter</taxon>
    </lineage>
</organism>
<sequence>MTLDPTLDHSEVAELLHPLDDGLEPAIASLRARLARDAQLTHTLDVAYRVVDSPVGKLLLAATDRGIVRVAFEVEDHVEVLQALANSVSPRILQAPARLEDAARQLDEYFSGKRREFDLILDFRLARGFRLNVLQHLPRIAYGNTESYAQVAQAAGSPNAVRAVGTACATNPLPVIVPCHRVVKSDGSFGGYLGGTDAKRALLTLEAAA</sequence>
<comment type="catalytic activity">
    <reaction evidence="8 9">
        <text>a 6-O-methyl-2'-deoxyguanosine in DNA + L-cysteinyl-[protein] = S-methyl-L-cysteinyl-[protein] + a 2'-deoxyguanosine in DNA</text>
        <dbReference type="Rhea" id="RHEA:24000"/>
        <dbReference type="Rhea" id="RHEA-COMP:10131"/>
        <dbReference type="Rhea" id="RHEA-COMP:10132"/>
        <dbReference type="Rhea" id="RHEA-COMP:11367"/>
        <dbReference type="Rhea" id="RHEA-COMP:11368"/>
        <dbReference type="ChEBI" id="CHEBI:29950"/>
        <dbReference type="ChEBI" id="CHEBI:82612"/>
        <dbReference type="ChEBI" id="CHEBI:85445"/>
        <dbReference type="ChEBI" id="CHEBI:85448"/>
        <dbReference type="EC" id="2.1.1.63"/>
    </reaction>
</comment>
<evidence type="ECO:0000256" key="7">
    <source>
        <dbReference type="ARBA" id="ARBA00023204"/>
    </source>
</evidence>
<evidence type="ECO:0000256" key="8">
    <source>
        <dbReference type="ARBA" id="ARBA00049348"/>
    </source>
</evidence>
<comment type="subcellular location">
    <subcellularLocation>
        <location evidence="9">Cytoplasm</location>
    </subcellularLocation>
</comment>
<dbReference type="RefSeq" id="WP_144649003.1">
    <property type="nucleotide sequence ID" value="NZ_VNFK01000004.1"/>
</dbReference>
<dbReference type="CDD" id="cd06445">
    <property type="entry name" value="ATase"/>
    <property type="match status" value="1"/>
</dbReference>
<proteinExistence type="inferred from homology"/>